<dbReference type="STRING" id="1121326.CLMAG_22210"/>
<keyword evidence="3" id="KW-0309">Germination</keyword>
<evidence type="ECO:0000313" key="10">
    <source>
        <dbReference type="EMBL" id="KZL92412.1"/>
    </source>
</evidence>
<evidence type="ECO:0000256" key="4">
    <source>
        <dbReference type="ARBA" id="ARBA00022729"/>
    </source>
</evidence>
<accession>A0A161YNV2</accession>
<comment type="subcellular location">
    <subcellularLocation>
        <location evidence="1">Membrane</location>
        <topology evidence="1">Lipid-anchor</topology>
    </subcellularLocation>
</comment>
<dbReference type="Gene3D" id="6.20.190.10">
    <property type="entry name" value="Nutrient germinant receptor protein C, domain 1"/>
    <property type="match status" value="1"/>
</dbReference>
<dbReference type="GO" id="GO:0009847">
    <property type="term" value="P:spore germination"/>
    <property type="evidence" value="ECO:0007669"/>
    <property type="project" value="InterPro"/>
</dbReference>
<dbReference type="PANTHER" id="PTHR35789">
    <property type="entry name" value="SPORE GERMINATION PROTEIN B3"/>
    <property type="match status" value="1"/>
</dbReference>
<keyword evidence="6" id="KW-0564">Palmitate</keyword>
<feature type="domain" description="Spore germination GerAC-like C-terminal" evidence="8">
    <location>
        <begin position="209"/>
        <end position="376"/>
    </location>
</feature>
<dbReference type="PATRIC" id="fig|1121326.3.peg.2216"/>
<evidence type="ECO:0000256" key="5">
    <source>
        <dbReference type="ARBA" id="ARBA00023136"/>
    </source>
</evidence>
<dbReference type="Proteomes" id="UP000076603">
    <property type="component" value="Unassembled WGS sequence"/>
</dbReference>
<keyword evidence="5" id="KW-0472">Membrane</keyword>
<name>A0A161YNV2_9CLOT</name>
<evidence type="ECO:0000256" key="7">
    <source>
        <dbReference type="ARBA" id="ARBA00023288"/>
    </source>
</evidence>
<evidence type="ECO:0000259" key="8">
    <source>
        <dbReference type="Pfam" id="PF05504"/>
    </source>
</evidence>
<dbReference type="InterPro" id="IPR038501">
    <property type="entry name" value="Spore_GerAC_C_sf"/>
</dbReference>
<dbReference type="InterPro" id="IPR046953">
    <property type="entry name" value="Spore_GerAC-like_C"/>
</dbReference>
<sequence>MLTICFTINCTTGCWNNRDLTKRSFAVAVGIDKNEENKIEVTMQVVKPQMIKGTSEGGLRSKENAVWTLSSTGETTFDAIRNFLKMVDRKIFLTHIQIIVIGERLAREGVMETLDFFERDQEANFQSFVLVAKNITAKEIINAKTGIGQIPAVHITDTLKNNTALSKTKDTKLFDLMKDIRSSGKNAIIGTIETSNNRGGASVENMKIEGTAAFEKDKMIGWLDAKQTRGILFAEDKVKSTIIYFSDPSKEDKKVSIEVLRSEGKKYTTAANGKPEFNIQIKLDGNIGEQQSAEDLTKPNNLKIIESETSKIIESEIQDVVSFAKKELKSDIFGFGELFHKKYPDEWKKMSSNWDEEGFTEAEINIEVTAKIRGSGYISKPTKPE</sequence>
<gene>
    <name evidence="10" type="primary">gerBC_3</name>
    <name evidence="10" type="ORF">CLMAG_22210</name>
</gene>
<keyword evidence="7" id="KW-0449">Lipoprotein</keyword>
<dbReference type="InterPro" id="IPR057336">
    <property type="entry name" value="GerAC_N"/>
</dbReference>
<evidence type="ECO:0000256" key="6">
    <source>
        <dbReference type="ARBA" id="ARBA00023139"/>
    </source>
</evidence>
<evidence type="ECO:0000256" key="3">
    <source>
        <dbReference type="ARBA" id="ARBA00022544"/>
    </source>
</evidence>
<feature type="domain" description="Spore germination protein N-terminal" evidence="9">
    <location>
        <begin position="17"/>
        <end position="193"/>
    </location>
</feature>
<dbReference type="AlphaFoldDB" id="A0A161YNV2"/>
<dbReference type="GO" id="GO:0016020">
    <property type="term" value="C:membrane"/>
    <property type="evidence" value="ECO:0007669"/>
    <property type="project" value="UniProtKB-SubCell"/>
</dbReference>
<evidence type="ECO:0000259" key="9">
    <source>
        <dbReference type="Pfam" id="PF25198"/>
    </source>
</evidence>
<dbReference type="NCBIfam" id="TIGR02887">
    <property type="entry name" value="spore_ger_x_C"/>
    <property type="match status" value="1"/>
</dbReference>
<keyword evidence="4" id="KW-0732">Signal</keyword>
<organism evidence="10 11">
    <name type="scientific">Clostridium magnum DSM 2767</name>
    <dbReference type="NCBI Taxonomy" id="1121326"/>
    <lineage>
        <taxon>Bacteria</taxon>
        <taxon>Bacillati</taxon>
        <taxon>Bacillota</taxon>
        <taxon>Clostridia</taxon>
        <taxon>Eubacteriales</taxon>
        <taxon>Clostridiaceae</taxon>
        <taxon>Clostridium</taxon>
    </lineage>
</organism>
<evidence type="ECO:0000313" key="11">
    <source>
        <dbReference type="Proteomes" id="UP000076603"/>
    </source>
</evidence>
<comment type="similarity">
    <text evidence="2">Belongs to the GerABKC lipoprotein family.</text>
</comment>
<dbReference type="Gene3D" id="3.30.300.210">
    <property type="entry name" value="Nutrient germinant receptor protein C, domain 3"/>
    <property type="match status" value="1"/>
</dbReference>
<protein>
    <submittedName>
        <fullName evidence="10">Spore germination protein B3</fullName>
    </submittedName>
</protein>
<reference evidence="10 11" key="1">
    <citation type="submission" date="2016-04" db="EMBL/GenBank/DDBJ databases">
        <title>Genome sequence of Clostridium magnum DSM 2767.</title>
        <authorList>
            <person name="Poehlein A."/>
            <person name="Uhlig R."/>
            <person name="Fischer R."/>
            <person name="Bahl H."/>
            <person name="Daniel R."/>
        </authorList>
    </citation>
    <scope>NUCLEOTIDE SEQUENCE [LARGE SCALE GENOMIC DNA]</scope>
    <source>
        <strain evidence="10 11">DSM 2767</strain>
    </source>
</reference>
<evidence type="ECO:0000256" key="1">
    <source>
        <dbReference type="ARBA" id="ARBA00004635"/>
    </source>
</evidence>
<dbReference type="PANTHER" id="PTHR35789:SF1">
    <property type="entry name" value="SPORE GERMINATION PROTEIN B3"/>
    <property type="match status" value="1"/>
</dbReference>
<dbReference type="Pfam" id="PF05504">
    <property type="entry name" value="Spore_GerAC"/>
    <property type="match status" value="1"/>
</dbReference>
<comment type="caution">
    <text evidence="10">The sequence shown here is derived from an EMBL/GenBank/DDBJ whole genome shotgun (WGS) entry which is preliminary data.</text>
</comment>
<dbReference type="EMBL" id="LWAE01000002">
    <property type="protein sequence ID" value="KZL92412.1"/>
    <property type="molecule type" value="Genomic_DNA"/>
</dbReference>
<keyword evidence="11" id="KW-1185">Reference proteome</keyword>
<dbReference type="InterPro" id="IPR008844">
    <property type="entry name" value="Spore_GerAC-like"/>
</dbReference>
<evidence type="ECO:0000256" key="2">
    <source>
        <dbReference type="ARBA" id="ARBA00007886"/>
    </source>
</evidence>
<dbReference type="Pfam" id="PF25198">
    <property type="entry name" value="Spore_GerAC_N"/>
    <property type="match status" value="1"/>
</dbReference>
<proteinExistence type="inferred from homology"/>